<dbReference type="EMBL" id="KV453913">
    <property type="protein sequence ID" value="ODV78740.1"/>
    <property type="molecule type" value="Genomic_DNA"/>
</dbReference>
<keyword evidence="3" id="KW-1185">Reference proteome</keyword>
<reference evidence="3" key="1">
    <citation type="submission" date="2016-05" db="EMBL/GenBank/DDBJ databases">
        <title>Comparative genomics of biotechnologically important yeasts.</title>
        <authorList>
            <consortium name="DOE Joint Genome Institute"/>
            <person name="Riley R."/>
            <person name="Haridas S."/>
            <person name="Wolfe K.H."/>
            <person name="Lopes M.R."/>
            <person name="Hittinger C.T."/>
            <person name="Goker M."/>
            <person name="Salamov A."/>
            <person name="Wisecaver J."/>
            <person name="Long T.M."/>
            <person name="Aerts A.L."/>
            <person name="Barry K."/>
            <person name="Choi C."/>
            <person name="Clum A."/>
            <person name="Coughlan A.Y."/>
            <person name="Deshpande S."/>
            <person name="Douglass A.P."/>
            <person name="Hanson S.J."/>
            <person name="Klenk H.-P."/>
            <person name="Labutti K."/>
            <person name="Lapidus A."/>
            <person name="Lindquist E."/>
            <person name="Lipzen A."/>
            <person name="Meier-Kolthoff J.P."/>
            <person name="Ohm R.A."/>
            <person name="Otillar R.P."/>
            <person name="Pangilinan J."/>
            <person name="Peng Y."/>
            <person name="Rokas A."/>
            <person name="Rosa C.A."/>
            <person name="Scheuner C."/>
            <person name="Sibirny A.A."/>
            <person name="Slot J.C."/>
            <person name="Stielow J.B."/>
            <person name="Sun H."/>
            <person name="Kurtzman C.P."/>
            <person name="Blackwell M."/>
            <person name="Grigoriev I.V."/>
            <person name="Jeffries T.W."/>
        </authorList>
    </citation>
    <scope>NUCLEOTIDE SEQUENCE [LARGE SCALE GENOMIC DNA]</scope>
    <source>
        <strain evidence="3">NRRL Y-17324</strain>
    </source>
</reference>
<feature type="region of interest" description="Disordered" evidence="1">
    <location>
        <begin position="1"/>
        <end position="27"/>
    </location>
</feature>
<dbReference type="AlphaFoldDB" id="A0A1E4SGZ4"/>
<evidence type="ECO:0000313" key="3">
    <source>
        <dbReference type="Proteomes" id="UP000094285"/>
    </source>
</evidence>
<dbReference type="RefSeq" id="XP_020063862.1">
    <property type="nucleotide sequence ID" value="XM_020211765.1"/>
</dbReference>
<name>A0A1E4SGZ4_9ASCO</name>
<feature type="compositionally biased region" description="Polar residues" evidence="1">
    <location>
        <begin position="1"/>
        <end position="23"/>
    </location>
</feature>
<accession>A0A1E4SGZ4</accession>
<evidence type="ECO:0000256" key="1">
    <source>
        <dbReference type="SAM" id="MobiDB-lite"/>
    </source>
</evidence>
<protein>
    <submittedName>
        <fullName evidence="2">Uncharacterized protein</fullName>
    </submittedName>
</protein>
<dbReference type="GeneID" id="30985901"/>
<evidence type="ECO:0000313" key="2">
    <source>
        <dbReference type="EMBL" id="ODV78740.1"/>
    </source>
</evidence>
<sequence>MCRKSASSLQNTPISPPQQTTPGDNLDVVACTKLGDPPEEPRATDDSKCVLATTKRSHRRYNYNCGVRYRHFWVTE</sequence>
<organism evidence="2 3">
    <name type="scientific">Suhomyces tanzawaensis NRRL Y-17324</name>
    <dbReference type="NCBI Taxonomy" id="984487"/>
    <lineage>
        <taxon>Eukaryota</taxon>
        <taxon>Fungi</taxon>
        <taxon>Dikarya</taxon>
        <taxon>Ascomycota</taxon>
        <taxon>Saccharomycotina</taxon>
        <taxon>Pichiomycetes</taxon>
        <taxon>Debaryomycetaceae</taxon>
        <taxon>Suhomyces</taxon>
    </lineage>
</organism>
<proteinExistence type="predicted"/>
<dbReference type="Proteomes" id="UP000094285">
    <property type="component" value="Unassembled WGS sequence"/>
</dbReference>
<gene>
    <name evidence="2" type="ORF">CANTADRAFT_91034</name>
</gene>